<gene>
    <name evidence="10 11" type="primary">mscL</name>
    <name evidence="11" type="ORF">G4D63_02760</name>
</gene>
<name>A0A6M0Q3B8_9BACI</name>
<dbReference type="GO" id="GO:0005886">
    <property type="term" value="C:plasma membrane"/>
    <property type="evidence" value="ECO:0007669"/>
    <property type="project" value="UniProtKB-SubCell"/>
</dbReference>
<sequence>MGLIKEFKEFAVKGNVIDLAVGVIIGGAFNKIVSSLVNDIVMPPIGMLLGKVDFTNLFYTLGNKDYKSLSEAQEAGAATINYGIFLNNIIQFLITAFVIFLVIRKINKLKRKEEKVPSAPTDKKCPYCITAIPLKAIKCPQCTADLDLVTT</sequence>
<keyword evidence="4 10" id="KW-1003">Cell membrane</keyword>
<keyword evidence="9 10" id="KW-0407">Ion channel</keyword>
<dbReference type="NCBIfam" id="NF001843">
    <property type="entry name" value="PRK00567.1-4"/>
    <property type="match status" value="1"/>
</dbReference>
<evidence type="ECO:0000256" key="7">
    <source>
        <dbReference type="ARBA" id="ARBA00023065"/>
    </source>
</evidence>
<keyword evidence="7 10" id="KW-0406">Ion transport</keyword>
<dbReference type="AlphaFoldDB" id="A0A6M0Q3B8"/>
<evidence type="ECO:0000256" key="4">
    <source>
        <dbReference type="ARBA" id="ARBA00022475"/>
    </source>
</evidence>
<dbReference type="InterPro" id="IPR019823">
    <property type="entry name" value="Mechanosensitive_channel_CS"/>
</dbReference>
<accession>A0A6M0Q3B8</accession>
<dbReference type="PANTHER" id="PTHR30266">
    <property type="entry name" value="MECHANOSENSITIVE CHANNEL MSCL"/>
    <property type="match status" value="1"/>
</dbReference>
<comment type="subunit">
    <text evidence="10">Homopentamer.</text>
</comment>
<dbReference type="HAMAP" id="MF_00115">
    <property type="entry name" value="MscL"/>
    <property type="match status" value="1"/>
</dbReference>
<evidence type="ECO:0000313" key="12">
    <source>
        <dbReference type="Proteomes" id="UP000481043"/>
    </source>
</evidence>
<dbReference type="NCBIfam" id="NF010557">
    <property type="entry name" value="PRK13952.1"/>
    <property type="match status" value="1"/>
</dbReference>
<dbReference type="SUPFAM" id="SSF81330">
    <property type="entry name" value="Gated mechanosensitive channel"/>
    <property type="match status" value="1"/>
</dbReference>
<dbReference type="InterPro" id="IPR036019">
    <property type="entry name" value="MscL_channel"/>
</dbReference>
<dbReference type="PRINTS" id="PR01264">
    <property type="entry name" value="MECHCHANNEL"/>
</dbReference>
<dbReference type="NCBIfam" id="TIGR00220">
    <property type="entry name" value="mscL"/>
    <property type="match status" value="1"/>
</dbReference>
<feature type="transmembrane region" description="Helical" evidence="10">
    <location>
        <begin position="84"/>
        <end position="103"/>
    </location>
</feature>
<evidence type="ECO:0000256" key="10">
    <source>
        <dbReference type="HAMAP-Rule" id="MF_00115"/>
    </source>
</evidence>
<keyword evidence="3 10" id="KW-0813">Transport</keyword>
<dbReference type="PROSITE" id="PS01327">
    <property type="entry name" value="MSCL"/>
    <property type="match status" value="1"/>
</dbReference>
<dbReference type="Pfam" id="PF01741">
    <property type="entry name" value="MscL"/>
    <property type="match status" value="1"/>
</dbReference>
<keyword evidence="12" id="KW-1185">Reference proteome</keyword>
<reference evidence="11 12" key="1">
    <citation type="submission" date="2020-02" db="EMBL/GenBank/DDBJ databases">
        <title>Bacillus aquiflavi sp. nov., isolated from yellow water of strong flavor Chinese baijiu in Yibin region of China.</title>
        <authorList>
            <person name="Xie J."/>
        </authorList>
    </citation>
    <scope>NUCLEOTIDE SEQUENCE [LARGE SCALE GENOMIC DNA]</scope>
    <source>
        <strain evidence="11 12">SA4</strain>
    </source>
</reference>
<dbReference type="InterPro" id="IPR037673">
    <property type="entry name" value="MSC/AndL"/>
</dbReference>
<dbReference type="PANTHER" id="PTHR30266:SF2">
    <property type="entry name" value="LARGE-CONDUCTANCE MECHANOSENSITIVE CHANNEL"/>
    <property type="match status" value="1"/>
</dbReference>
<evidence type="ECO:0000256" key="2">
    <source>
        <dbReference type="ARBA" id="ARBA00007254"/>
    </source>
</evidence>
<evidence type="ECO:0000313" key="11">
    <source>
        <dbReference type="EMBL" id="NEY70653.1"/>
    </source>
</evidence>
<organism evidence="11 12">
    <name type="scientific">Bacillus mesophilus</name>
    <dbReference type="NCBI Taxonomy" id="1808955"/>
    <lineage>
        <taxon>Bacteria</taxon>
        <taxon>Bacillati</taxon>
        <taxon>Bacillota</taxon>
        <taxon>Bacilli</taxon>
        <taxon>Bacillales</taxon>
        <taxon>Bacillaceae</taxon>
        <taxon>Bacillus</taxon>
    </lineage>
</organism>
<comment type="caution">
    <text evidence="10">Lacks conserved residue(s) required for the propagation of feature annotation.</text>
</comment>
<evidence type="ECO:0000256" key="6">
    <source>
        <dbReference type="ARBA" id="ARBA00022989"/>
    </source>
</evidence>
<evidence type="ECO:0000256" key="3">
    <source>
        <dbReference type="ARBA" id="ARBA00022448"/>
    </source>
</evidence>
<keyword evidence="8 10" id="KW-0472">Membrane</keyword>
<evidence type="ECO:0000256" key="8">
    <source>
        <dbReference type="ARBA" id="ARBA00023136"/>
    </source>
</evidence>
<comment type="subcellular location">
    <subcellularLocation>
        <location evidence="1 10">Cell membrane</location>
        <topology evidence="1 10">Multi-pass membrane protein</topology>
    </subcellularLocation>
</comment>
<keyword evidence="5 10" id="KW-0812">Transmembrane</keyword>
<evidence type="ECO:0000256" key="9">
    <source>
        <dbReference type="ARBA" id="ARBA00023303"/>
    </source>
</evidence>
<comment type="caution">
    <text evidence="11">The sequence shown here is derived from an EMBL/GenBank/DDBJ whole genome shotgun (WGS) entry which is preliminary data.</text>
</comment>
<comment type="similarity">
    <text evidence="2 10">Belongs to the MscL family.</text>
</comment>
<dbReference type="EMBL" id="JAAIWM010000001">
    <property type="protein sequence ID" value="NEY70653.1"/>
    <property type="molecule type" value="Genomic_DNA"/>
</dbReference>
<dbReference type="RefSeq" id="WP_163177457.1">
    <property type="nucleotide sequence ID" value="NZ_JAAIWM010000001.1"/>
</dbReference>
<dbReference type="InterPro" id="IPR001185">
    <property type="entry name" value="MS_channel"/>
</dbReference>
<dbReference type="GO" id="GO:0008381">
    <property type="term" value="F:mechanosensitive monoatomic ion channel activity"/>
    <property type="evidence" value="ECO:0007669"/>
    <property type="project" value="UniProtKB-UniRule"/>
</dbReference>
<evidence type="ECO:0000256" key="1">
    <source>
        <dbReference type="ARBA" id="ARBA00004651"/>
    </source>
</evidence>
<evidence type="ECO:0000256" key="5">
    <source>
        <dbReference type="ARBA" id="ARBA00022692"/>
    </source>
</evidence>
<protein>
    <recommendedName>
        <fullName evidence="10">Large-conductance mechanosensitive channel</fullName>
    </recommendedName>
</protein>
<keyword evidence="6 10" id="KW-1133">Transmembrane helix</keyword>
<comment type="function">
    <text evidence="10">Channel that opens in response to stretch forces in the membrane lipid bilayer. May participate in the regulation of osmotic pressure changes within the cell.</text>
</comment>
<proteinExistence type="inferred from homology"/>
<dbReference type="Gene3D" id="1.10.1200.120">
    <property type="entry name" value="Large-conductance mechanosensitive channel, MscL, domain 1"/>
    <property type="match status" value="1"/>
</dbReference>
<dbReference type="Proteomes" id="UP000481043">
    <property type="component" value="Unassembled WGS sequence"/>
</dbReference>